<keyword evidence="3" id="KW-1185">Reference proteome</keyword>
<accession>A0A9Q1CTM8</accession>
<gene>
    <name evidence="2" type="ORF">HOLleu_03444</name>
</gene>
<dbReference type="AlphaFoldDB" id="A0A9Q1CTM8"/>
<reference evidence="2" key="1">
    <citation type="submission" date="2021-10" db="EMBL/GenBank/DDBJ databases">
        <title>Tropical sea cucumber genome reveals ecological adaptation and Cuvierian tubules defense mechanism.</title>
        <authorList>
            <person name="Chen T."/>
        </authorList>
    </citation>
    <scope>NUCLEOTIDE SEQUENCE</scope>
    <source>
        <strain evidence="2">Nanhai2018</strain>
        <tissue evidence="2">Muscle</tissue>
    </source>
</reference>
<sequence>MAKSRPKESSRQRQPVVPRQPNEGDTDSDEEDNMPLAYQANTAKAQHELQGESQIKILQDKIDRLETEAITMASELKELKFVL</sequence>
<dbReference type="Proteomes" id="UP001152320">
    <property type="component" value="Chromosome 1"/>
</dbReference>
<dbReference type="EMBL" id="JAIZAY010000001">
    <property type="protein sequence ID" value="KAJ8050299.1"/>
    <property type="molecule type" value="Genomic_DNA"/>
</dbReference>
<feature type="compositionally biased region" description="Basic and acidic residues" evidence="1">
    <location>
        <begin position="1"/>
        <end position="11"/>
    </location>
</feature>
<comment type="caution">
    <text evidence="2">The sequence shown here is derived from an EMBL/GenBank/DDBJ whole genome shotgun (WGS) entry which is preliminary data.</text>
</comment>
<name>A0A9Q1CTM8_HOLLE</name>
<protein>
    <submittedName>
        <fullName evidence="2">Uncharacterized protein</fullName>
    </submittedName>
</protein>
<feature type="compositionally biased region" description="Acidic residues" evidence="1">
    <location>
        <begin position="24"/>
        <end position="33"/>
    </location>
</feature>
<evidence type="ECO:0000313" key="3">
    <source>
        <dbReference type="Proteomes" id="UP001152320"/>
    </source>
</evidence>
<proteinExistence type="predicted"/>
<evidence type="ECO:0000256" key="1">
    <source>
        <dbReference type="SAM" id="MobiDB-lite"/>
    </source>
</evidence>
<organism evidence="2 3">
    <name type="scientific">Holothuria leucospilota</name>
    <name type="common">Black long sea cucumber</name>
    <name type="synonym">Mertensiothuria leucospilota</name>
    <dbReference type="NCBI Taxonomy" id="206669"/>
    <lineage>
        <taxon>Eukaryota</taxon>
        <taxon>Metazoa</taxon>
        <taxon>Echinodermata</taxon>
        <taxon>Eleutherozoa</taxon>
        <taxon>Echinozoa</taxon>
        <taxon>Holothuroidea</taxon>
        <taxon>Aspidochirotacea</taxon>
        <taxon>Aspidochirotida</taxon>
        <taxon>Holothuriidae</taxon>
        <taxon>Holothuria</taxon>
    </lineage>
</organism>
<feature type="region of interest" description="Disordered" evidence="1">
    <location>
        <begin position="1"/>
        <end position="50"/>
    </location>
</feature>
<evidence type="ECO:0000313" key="2">
    <source>
        <dbReference type="EMBL" id="KAJ8050299.1"/>
    </source>
</evidence>